<dbReference type="GO" id="GO:0004527">
    <property type="term" value="F:exonuclease activity"/>
    <property type="evidence" value="ECO:0007669"/>
    <property type="project" value="UniProtKB-KW"/>
</dbReference>
<keyword evidence="2" id="KW-0378">Hydrolase</keyword>
<accession>A0A7J6VEF6</accession>
<proteinExistence type="predicted"/>
<feature type="domain" description="DUF4283" evidence="1">
    <location>
        <begin position="72"/>
        <end position="148"/>
    </location>
</feature>
<comment type="caution">
    <text evidence="2">The sequence shown here is derived from an EMBL/GenBank/DDBJ whole genome shotgun (WGS) entry which is preliminary data.</text>
</comment>
<evidence type="ECO:0000259" key="1">
    <source>
        <dbReference type="Pfam" id="PF14111"/>
    </source>
</evidence>
<organism evidence="2 3">
    <name type="scientific">Thalictrum thalictroides</name>
    <name type="common">Rue-anemone</name>
    <name type="synonym">Anemone thalictroides</name>
    <dbReference type="NCBI Taxonomy" id="46969"/>
    <lineage>
        <taxon>Eukaryota</taxon>
        <taxon>Viridiplantae</taxon>
        <taxon>Streptophyta</taxon>
        <taxon>Embryophyta</taxon>
        <taxon>Tracheophyta</taxon>
        <taxon>Spermatophyta</taxon>
        <taxon>Magnoliopsida</taxon>
        <taxon>Ranunculales</taxon>
        <taxon>Ranunculaceae</taxon>
        <taxon>Thalictroideae</taxon>
        <taxon>Thalictrum</taxon>
    </lineage>
</organism>
<name>A0A7J6VEF6_THATH</name>
<dbReference type="PANTHER" id="PTHR31286:SF180">
    <property type="entry name" value="OS10G0362600 PROTEIN"/>
    <property type="match status" value="1"/>
</dbReference>
<gene>
    <name evidence="2" type="ORF">FRX31_027701</name>
</gene>
<keyword evidence="2" id="KW-0269">Exonuclease</keyword>
<dbReference type="Pfam" id="PF14111">
    <property type="entry name" value="DUF4283"/>
    <property type="match status" value="1"/>
</dbReference>
<keyword evidence="3" id="KW-1185">Reference proteome</keyword>
<protein>
    <submittedName>
        <fullName evidence="2">Rna exonuclease</fullName>
    </submittedName>
</protein>
<dbReference type="InterPro" id="IPR040256">
    <property type="entry name" value="At4g02000-like"/>
</dbReference>
<dbReference type="OrthoDB" id="998627at2759"/>
<evidence type="ECO:0000313" key="3">
    <source>
        <dbReference type="Proteomes" id="UP000554482"/>
    </source>
</evidence>
<evidence type="ECO:0000313" key="2">
    <source>
        <dbReference type="EMBL" id="KAF5182712.1"/>
    </source>
</evidence>
<dbReference type="Proteomes" id="UP000554482">
    <property type="component" value="Unassembled WGS sequence"/>
</dbReference>
<dbReference type="EMBL" id="JABWDY010034369">
    <property type="protein sequence ID" value="KAF5182712.1"/>
    <property type="molecule type" value="Genomic_DNA"/>
</dbReference>
<sequence length="212" mass="24247">MAENEVVIGMEKNQEIPSSPRVQCEAVKGSWSSLFQQGCASKLKMTLNHFKPIFVNGVAKVPEDVLEKGRRVWEDYLVGSFVGKRLPFPLVKSVLQKEWKLQNFEMVVDEEMFYFKFTSDEDKMGVIEKGPIFIAGRLFVLRLWSPEIEKGKKLISSVPIWVKFEGVPKRLWSSEGLGFLASLIGRLVCLDEVTEKKTRLKFARVCIEVDVE</sequence>
<dbReference type="InterPro" id="IPR025558">
    <property type="entry name" value="DUF4283"/>
</dbReference>
<keyword evidence="2" id="KW-0540">Nuclease</keyword>
<reference evidence="2 3" key="1">
    <citation type="submission" date="2020-06" db="EMBL/GenBank/DDBJ databases">
        <title>Transcriptomic and genomic resources for Thalictrum thalictroides and T. hernandezii: Facilitating candidate gene discovery in an emerging model plant lineage.</title>
        <authorList>
            <person name="Arias T."/>
            <person name="Riano-Pachon D.M."/>
            <person name="Di Stilio V.S."/>
        </authorList>
    </citation>
    <scope>NUCLEOTIDE SEQUENCE [LARGE SCALE GENOMIC DNA]</scope>
    <source>
        <strain evidence="3">cv. WT478/WT964</strain>
        <tissue evidence="2">Leaves</tissue>
    </source>
</reference>
<dbReference type="PANTHER" id="PTHR31286">
    <property type="entry name" value="GLYCINE-RICH CELL WALL STRUCTURAL PROTEIN 1.8-LIKE"/>
    <property type="match status" value="1"/>
</dbReference>
<dbReference type="AlphaFoldDB" id="A0A7J6VEF6"/>